<keyword evidence="3" id="KW-1185">Reference proteome</keyword>
<dbReference type="InterPro" id="IPR008964">
    <property type="entry name" value="Invasin/intimin_cell_adhesion"/>
</dbReference>
<evidence type="ECO:0000313" key="2">
    <source>
        <dbReference type="EMBL" id="MFB9325200.1"/>
    </source>
</evidence>
<dbReference type="EMBL" id="JBHMDO010000009">
    <property type="protein sequence ID" value="MFB9325200.1"/>
    <property type="molecule type" value="Genomic_DNA"/>
</dbReference>
<dbReference type="Gene3D" id="2.80.10.50">
    <property type="match status" value="1"/>
</dbReference>
<feature type="domain" description="BIG2" evidence="1">
    <location>
        <begin position="964"/>
        <end position="1041"/>
    </location>
</feature>
<dbReference type="InterPro" id="IPR008999">
    <property type="entry name" value="Actin-crosslinking"/>
</dbReference>
<dbReference type="SMART" id="SM00635">
    <property type="entry name" value="BID_2"/>
    <property type="match status" value="2"/>
</dbReference>
<sequence>MSTRTRKLVARMLIVSLIITLVAIPGLRPKEAFADEIDIIAIKADINSRFITVDSSGALAATSTTANTSAELFERVMQSSNTYILRSKLTGKYVVRDTSVTPVKLKAAGTSPGDAEKFTFERANGFDYFKASNNNYVTAERDTSGVPLSVRTGTKGNWEKFTFSNNISRVLEITDSGESDLQAVLGGLANVTIETMSMKRFVALRGDLDGKYDVIYIGKGNYNPTLVGKLLSLSTSEREAKHDTKGLENDITQLKAKEIVDSFVRKGQLVYIYNDKSKKDGLLYQGYKTTDTKTNVTTFTPKTGILYATFAPYETVTRNNVKFITPSELNNLADQFTTGNELLYQKPSFFLTSQPETYTAETSKVHSPGERITFDFTMANYSDFGKGNLSANLYIGLDQAVKFKADQQVATAVVSSANGSISYVLPRGYSGLYYWKLEIVDSASELKSYDTGVIRFKDKTTNLRVLQIMPGSSIGSRLTLETNLKQSYLKNSALDYNISITSETFDTFKKRDMTALNGAFDMLIFGFGDSYNANSGITDTAAAAVRKFISTGQSVMFTHDTVYSSNGTRNIWIDSFQTDSGQIEPWTNMGFSAPAKSSTVTKVNDGLLTLYPYNLNNSTPAVAVTHNQYFTLDLEDPTVVPWYNITGSKRDTDDSWNHYYTYSKGSVTYTGSGHTSTGFADWEQRLFVNTMYRAFMGSNHAPELTVANPIKYTTESNNFIPSYQPIVINFTPEDYDFEDRNLTAEIRFYDASGNELTNLRIPEFTTPSGTAVQRTIQNPLPNGGDLKIEITVKDKTGAIARETIPVKVKVISSYLTVDRTVAGLLPNNRIEKNASAQITYTLTPRAIEKSPDIDTSTLKITNLSFREKLPVGLDVMGALPAGITIDRTTPNGYTLTGTRSNINYSLAANGSNFTASPDTFTITVTPTRNGAYTLNDSALTFTDVGAKTPLTLPFPVKSFEAITRATKIDIDDKELAKGDNYRVPVVTTPDDATTLLGWTSSNPSIATIDASTGYVLALASGTTTVTVTDAISGNSDKAVITVIERGLSISGPAKVSVGESIDLTSMLKVPKYETINAGSVTWSVFNPSNGTEGKGSLSGTGDWARTLRGEQTGTVKVMVSVTTTDTMTNDSSARIKRYDAEKDIEITPPGLGLAAITKPIAVGDQVPLEGLLKSTLGGLLGNNIISSVTWSLKGTDAGNKANFVNASTGSNLTNTLNATQAGDVTVVLNVKLLGGLVNTNILSAELPLTILNRVPDLGDPITIGAGNSPELPFTWSGAGGSPSFAYTPTWRIVGAESGSTAAITNNGTNSGKLTTTKADGGIMKAIVSIPTPAGPVLTAEKTINVVNLSLPALTMPQGTVKDLRKALTTVKEPLLQVVPSTLRTALIDKVKFSSDNTNIVYFSPDGDLIGKRAGTTTINVTLNDLNLTIKVKVTVTNTDKY</sequence>
<organism evidence="2 3">
    <name type="scientific">Paenibacillus aurantiacus</name>
    <dbReference type="NCBI Taxonomy" id="1936118"/>
    <lineage>
        <taxon>Bacteria</taxon>
        <taxon>Bacillati</taxon>
        <taxon>Bacillota</taxon>
        <taxon>Bacilli</taxon>
        <taxon>Bacillales</taxon>
        <taxon>Paenibacillaceae</taxon>
        <taxon>Paenibacillus</taxon>
    </lineage>
</organism>
<dbReference type="Pfam" id="PF02368">
    <property type="entry name" value="Big_2"/>
    <property type="match status" value="1"/>
</dbReference>
<dbReference type="Gene3D" id="2.60.40.1080">
    <property type="match status" value="2"/>
</dbReference>
<dbReference type="InterPro" id="IPR003343">
    <property type="entry name" value="Big_2"/>
</dbReference>
<evidence type="ECO:0000313" key="3">
    <source>
        <dbReference type="Proteomes" id="UP001589747"/>
    </source>
</evidence>
<reference evidence="2 3" key="1">
    <citation type="submission" date="2024-09" db="EMBL/GenBank/DDBJ databases">
        <authorList>
            <person name="Sun Q."/>
            <person name="Mori K."/>
        </authorList>
    </citation>
    <scope>NUCLEOTIDE SEQUENCE [LARGE SCALE GENOMIC DNA]</scope>
    <source>
        <strain evidence="2 3">TISTR 2452</strain>
    </source>
</reference>
<evidence type="ECO:0000259" key="1">
    <source>
        <dbReference type="SMART" id="SM00635"/>
    </source>
</evidence>
<dbReference type="SUPFAM" id="SSF50405">
    <property type="entry name" value="Actin-crosslinking proteins"/>
    <property type="match status" value="1"/>
</dbReference>
<dbReference type="CDD" id="cd00257">
    <property type="entry name" value="beta-trefoil_FSCN-like"/>
    <property type="match status" value="1"/>
</dbReference>
<dbReference type="InterPro" id="IPR032480">
    <property type="entry name" value="DUF5057"/>
</dbReference>
<dbReference type="RefSeq" id="WP_377490575.1">
    <property type="nucleotide sequence ID" value="NZ_JBHMDO010000009.1"/>
</dbReference>
<name>A0ABV5KJZ0_9BACL</name>
<comment type="caution">
    <text evidence="2">The sequence shown here is derived from an EMBL/GenBank/DDBJ whole genome shotgun (WGS) entry which is preliminary data.</text>
</comment>
<gene>
    <name evidence="2" type="ORF">ACFFSY_04615</name>
</gene>
<dbReference type="Proteomes" id="UP001589747">
    <property type="component" value="Unassembled WGS sequence"/>
</dbReference>
<proteinExistence type="predicted"/>
<dbReference type="SUPFAM" id="SSF49373">
    <property type="entry name" value="Invasin/intimin cell-adhesion fragments"/>
    <property type="match status" value="2"/>
</dbReference>
<feature type="domain" description="BIG2" evidence="1">
    <location>
        <begin position="1356"/>
        <end position="1432"/>
    </location>
</feature>
<dbReference type="Pfam" id="PF16480">
    <property type="entry name" value="DUF5057"/>
    <property type="match status" value="1"/>
</dbReference>
<protein>
    <submittedName>
        <fullName evidence="2">DUF5057 domain-containing protein</fullName>
    </submittedName>
</protein>
<accession>A0ABV5KJZ0</accession>